<name>A2DWZ1_TRIV3</name>
<evidence type="ECO:0000313" key="7">
    <source>
        <dbReference type="Proteomes" id="UP000001542"/>
    </source>
</evidence>
<keyword evidence="4 5" id="KW-0472">Membrane</keyword>
<evidence type="ECO:0000256" key="2">
    <source>
        <dbReference type="ARBA" id="ARBA00022692"/>
    </source>
</evidence>
<dbReference type="EMBL" id="DS113261">
    <property type="protein sequence ID" value="EAY15018.1"/>
    <property type="molecule type" value="Genomic_DNA"/>
</dbReference>
<dbReference type="VEuPathDB" id="TrichDB:TVAGG3_0184780"/>
<comment type="subcellular location">
    <subcellularLocation>
        <location evidence="1">Membrane</location>
        <topology evidence="1">Multi-pass membrane protein</topology>
    </subcellularLocation>
</comment>
<feature type="transmembrane region" description="Helical" evidence="5">
    <location>
        <begin position="81"/>
        <end position="101"/>
    </location>
</feature>
<keyword evidence="3 5" id="KW-1133">Transmembrane helix</keyword>
<dbReference type="InParanoid" id="A2DWZ1"/>
<dbReference type="VEuPathDB" id="TrichDB:TVAG_019180"/>
<reference evidence="6" key="1">
    <citation type="submission" date="2006-10" db="EMBL/GenBank/DDBJ databases">
        <authorList>
            <person name="Amadeo P."/>
            <person name="Zhao Q."/>
            <person name="Wortman J."/>
            <person name="Fraser-Liggett C."/>
            <person name="Carlton J."/>
        </authorList>
    </citation>
    <scope>NUCLEOTIDE SEQUENCE</scope>
    <source>
        <strain evidence="6">G3</strain>
    </source>
</reference>
<accession>A2DWZ1</accession>
<dbReference type="SMR" id="A2DWZ1"/>
<evidence type="ECO:0000256" key="1">
    <source>
        <dbReference type="ARBA" id="ARBA00004141"/>
    </source>
</evidence>
<dbReference type="InterPro" id="IPR018499">
    <property type="entry name" value="Tetraspanin/Peripherin"/>
</dbReference>
<dbReference type="Proteomes" id="UP000001542">
    <property type="component" value="Unassembled WGS sequence"/>
</dbReference>
<sequence length="217" mass="23961">MTCCSCMARTIIGIVNLVVLVIIAIVAFVCRSAIKSINIDQIKAFSKTTYFLFAVLGVVILGCLIGFSLICFGSVKCCRVSYAIFYIIVIIAEIIFVAVAIKYTKNVDKEAGDYWAESGVNDSVKDGVKKIEKAGKCCGYDKPYANNSAECGFQPSYENTTTCRQLVVDKINANKKRAMIAGIIVIVFQLILFIYAVWYAFCYEDPDSTQKEGITYV</sequence>
<protein>
    <submittedName>
        <fullName evidence="6">Tetraspanin family protein</fullName>
    </submittedName>
</protein>
<evidence type="ECO:0000256" key="5">
    <source>
        <dbReference type="SAM" id="Phobius"/>
    </source>
</evidence>
<proteinExistence type="predicted"/>
<evidence type="ECO:0000256" key="4">
    <source>
        <dbReference type="ARBA" id="ARBA00023136"/>
    </source>
</evidence>
<dbReference type="AlphaFoldDB" id="A2DWZ1"/>
<dbReference type="GO" id="GO:0016020">
    <property type="term" value="C:membrane"/>
    <property type="evidence" value="ECO:0007669"/>
    <property type="project" value="UniProtKB-SubCell"/>
</dbReference>
<dbReference type="RefSeq" id="XP_001327241.1">
    <property type="nucleotide sequence ID" value="XM_001327206.1"/>
</dbReference>
<organism evidence="6 7">
    <name type="scientific">Trichomonas vaginalis (strain ATCC PRA-98 / G3)</name>
    <dbReference type="NCBI Taxonomy" id="412133"/>
    <lineage>
        <taxon>Eukaryota</taxon>
        <taxon>Metamonada</taxon>
        <taxon>Parabasalia</taxon>
        <taxon>Trichomonadida</taxon>
        <taxon>Trichomonadidae</taxon>
        <taxon>Trichomonas</taxon>
    </lineage>
</organism>
<evidence type="ECO:0000313" key="6">
    <source>
        <dbReference type="EMBL" id="EAY15018.1"/>
    </source>
</evidence>
<reference evidence="6" key="2">
    <citation type="journal article" date="2007" name="Science">
        <title>Draft genome sequence of the sexually transmitted pathogen Trichomonas vaginalis.</title>
        <authorList>
            <person name="Carlton J.M."/>
            <person name="Hirt R.P."/>
            <person name="Silva J.C."/>
            <person name="Delcher A.L."/>
            <person name="Schatz M."/>
            <person name="Zhao Q."/>
            <person name="Wortman J.R."/>
            <person name="Bidwell S.L."/>
            <person name="Alsmark U.C.M."/>
            <person name="Besteiro S."/>
            <person name="Sicheritz-Ponten T."/>
            <person name="Noel C.J."/>
            <person name="Dacks J.B."/>
            <person name="Foster P.G."/>
            <person name="Simillion C."/>
            <person name="Van de Peer Y."/>
            <person name="Miranda-Saavedra D."/>
            <person name="Barton G.J."/>
            <person name="Westrop G.D."/>
            <person name="Mueller S."/>
            <person name="Dessi D."/>
            <person name="Fiori P.L."/>
            <person name="Ren Q."/>
            <person name="Paulsen I."/>
            <person name="Zhang H."/>
            <person name="Bastida-Corcuera F.D."/>
            <person name="Simoes-Barbosa A."/>
            <person name="Brown M.T."/>
            <person name="Hayes R.D."/>
            <person name="Mukherjee M."/>
            <person name="Okumura C.Y."/>
            <person name="Schneider R."/>
            <person name="Smith A.J."/>
            <person name="Vanacova S."/>
            <person name="Villalvazo M."/>
            <person name="Haas B.J."/>
            <person name="Pertea M."/>
            <person name="Feldblyum T.V."/>
            <person name="Utterback T.R."/>
            <person name="Shu C.L."/>
            <person name="Osoegawa K."/>
            <person name="de Jong P.J."/>
            <person name="Hrdy I."/>
            <person name="Horvathova L."/>
            <person name="Zubacova Z."/>
            <person name="Dolezal P."/>
            <person name="Malik S.B."/>
            <person name="Logsdon J.M. Jr."/>
            <person name="Henze K."/>
            <person name="Gupta A."/>
            <person name="Wang C.C."/>
            <person name="Dunne R.L."/>
            <person name="Upcroft J.A."/>
            <person name="Upcroft P."/>
            <person name="White O."/>
            <person name="Salzberg S.L."/>
            <person name="Tang P."/>
            <person name="Chiu C.-H."/>
            <person name="Lee Y.-S."/>
            <person name="Embley T.M."/>
            <person name="Coombs G.H."/>
            <person name="Mottram J.C."/>
            <person name="Tachezy J."/>
            <person name="Fraser-Liggett C.M."/>
            <person name="Johnson P.J."/>
        </authorList>
    </citation>
    <scope>NUCLEOTIDE SEQUENCE [LARGE SCALE GENOMIC DNA]</scope>
    <source>
        <strain evidence="6">G3</strain>
    </source>
</reference>
<evidence type="ECO:0000256" key="3">
    <source>
        <dbReference type="ARBA" id="ARBA00022989"/>
    </source>
</evidence>
<feature type="transmembrane region" description="Helical" evidence="5">
    <location>
        <begin position="180"/>
        <end position="201"/>
    </location>
</feature>
<feature type="transmembrane region" description="Helical" evidence="5">
    <location>
        <begin position="12"/>
        <end position="30"/>
    </location>
</feature>
<gene>
    <name evidence="6" type="ORF">TVAG_019180</name>
</gene>
<dbReference type="Pfam" id="PF00335">
    <property type="entry name" value="Tetraspanin"/>
    <property type="match status" value="1"/>
</dbReference>
<keyword evidence="7" id="KW-1185">Reference proteome</keyword>
<feature type="transmembrane region" description="Helical" evidence="5">
    <location>
        <begin position="50"/>
        <end position="75"/>
    </location>
</feature>
<keyword evidence="2 5" id="KW-0812">Transmembrane</keyword>
<dbReference type="KEGG" id="tva:4773017"/>